<feature type="transmembrane region" description="Helical" evidence="7">
    <location>
        <begin position="405"/>
        <end position="423"/>
    </location>
</feature>
<feature type="transmembrane region" description="Helical" evidence="7">
    <location>
        <begin position="521"/>
        <end position="541"/>
    </location>
</feature>
<evidence type="ECO:0000256" key="1">
    <source>
        <dbReference type="ARBA" id="ARBA00004141"/>
    </source>
</evidence>
<evidence type="ECO:0000256" key="4">
    <source>
        <dbReference type="ARBA" id="ARBA00022989"/>
    </source>
</evidence>
<gene>
    <name evidence="9" type="ordered locus">Mpet_0573</name>
</gene>
<evidence type="ECO:0000256" key="6">
    <source>
        <dbReference type="SAM" id="MobiDB-lite"/>
    </source>
</evidence>
<feature type="transmembrane region" description="Helical" evidence="7">
    <location>
        <begin position="44"/>
        <end position="65"/>
    </location>
</feature>
<feature type="transmembrane region" description="Helical" evidence="7">
    <location>
        <begin position="108"/>
        <end position="126"/>
    </location>
</feature>
<dbReference type="InterPro" id="IPR036259">
    <property type="entry name" value="MFS_trans_sf"/>
</dbReference>
<feature type="transmembrane region" description="Helical" evidence="7">
    <location>
        <begin position="380"/>
        <end position="399"/>
    </location>
</feature>
<keyword evidence="5 7" id="KW-0472">Membrane</keyword>
<protein>
    <submittedName>
        <fullName evidence="9">Major facilitator superfamily MFS_1</fullName>
    </submittedName>
</protein>
<feature type="transmembrane region" description="Helical" evidence="7">
    <location>
        <begin position="77"/>
        <end position="96"/>
    </location>
</feature>
<dbReference type="HOGENOM" id="CLU_000960_28_3_2"/>
<dbReference type="GO" id="GO:0016020">
    <property type="term" value="C:membrane"/>
    <property type="evidence" value="ECO:0007669"/>
    <property type="project" value="UniProtKB-SubCell"/>
</dbReference>
<feature type="transmembrane region" description="Helical" evidence="7">
    <location>
        <begin position="553"/>
        <end position="573"/>
    </location>
</feature>
<feature type="region of interest" description="Disordered" evidence="6">
    <location>
        <begin position="1"/>
        <end position="27"/>
    </location>
</feature>
<dbReference type="PANTHER" id="PTHR42718">
    <property type="entry name" value="MAJOR FACILITATOR SUPERFAMILY MULTIDRUG TRANSPORTER MFSC"/>
    <property type="match status" value="1"/>
</dbReference>
<dbReference type="Proteomes" id="UP000006565">
    <property type="component" value="Chromosome"/>
</dbReference>
<keyword evidence="4 7" id="KW-1133">Transmembrane helix</keyword>
<feature type="transmembrane region" description="Helical" evidence="7">
    <location>
        <begin position="444"/>
        <end position="467"/>
    </location>
</feature>
<feature type="transmembrane region" description="Helical" evidence="7">
    <location>
        <begin position="309"/>
        <end position="337"/>
    </location>
</feature>
<feature type="transmembrane region" description="Helical" evidence="7">
    <location>
        <begin position="172"/>
        <end position="194"/>
    </location>
</feature>
<keyword evidence="10" id="KW-1185">Reference proteome</keyword>
<dbReference type="GO" id="GO:0022857">
    <property type="term" value="F:transmembrane transporter activity"/>
    <property type="evidence" value="ECO:0007669"/>
    <property type="project" value="InterPro"/>
</dbReference>
<evidence type="ECO:0000313" key="10">
    <source>
        <dbReference type="Proteomes" id="UP000006565"/>
    </source>
</evidence>
<reference evidence="9 10" key="1">
    <citation type="journal article" date="2010" name="Stand. Genomic Sci.">
        <title>Complete genome sequence of Methanoplanus petrolearius type strain (SEBR 4847).</title>
        <authorList>
            <person name="Brambilla E."/>
            <person name="Djao O.D."/>
            <person name="Daligault H."/>
            <person name="Lapidus A."/>
            <person name="Lucas S."/>
            <person name="Hammon N."/>
            <person name="Nolan M."/>
            <person name="Tice H."/>
            <person name="Cheng J.F."/>
            <person name="Han C."/>
            <person name="Tapia R."/>
            <person name="Goodwin L."/>
            <person name="Pitluck S."/>
            <person name="Liolios K."/>
            <person name="Ivanova N."/>
            <person name="Mavromatis K."/>
            <person name="Mikhailova N."/>
            <person name="Pati A."/>
            <person name="Chen A."/>
            <person name="Palaniappan K."/>
            <person name="Land M."/>
            <person name="Hauser L."/>
            <person name="Chang Y.J."/>
            <person name="Jeffries C.D."/>
            <person name="Rohde M."/>
            <person name="Spring S."/>
            <person name="Sikorski J."/>
            <person name="Goker M."/>
            <person name="Woyke T."/>
            <person name="Bristow J."/>
            <person name="Eisen J.A."/>
            <person name="Markowitz V."/>
            <person name="Hugenholtz P."/>
            <person name="Kyrpides N.C."/>
            <person name="Klenk H.P."/>
        </authorList>
    </citation>
    <scope>NUCLEOTIDE SEQUENCE [LARGE SCALE GENOMIC DNA]</scope>
    <source>
        <strain evidence="10">DSM 11571 / OCM 486 / SEBR 4847</strain>
    </source>
</reference>
<dbReference type="AlphaFoldDB" id="E1RHN8"/>
<feature type="transmembrane region" description="Helical" evidence="7">
    <location>
        <begin position="349"/>
        <end position="368"/>
    </location>
</feature>
<feature type="compositionally biased region" description="Polar residues" evidence="6">
    <location>
        <begin position="12"/>
        <end position="23"/>
    </location>
</feature>
<dbReference type="PROSITE" id="PS50850">
    <property type="entry name" value="MFS"/>
    <property type="match status" value="1"/>
</dbReference>
<keyword evidence="3 7" id="KW-0812">Transmembrane</keyword>
<feature type="compositionally biased region" description="Basic and acidic residues" evidence="6">
    <location>
        <begin position="1"/>
        <end position="10"/>
    </location>
</feature>
<evidence type="ECO:0000256" key="7">
    <source>
        <dbReference type="SAM" id="Phobius"/>
    </source>
</evidence>
<accession>E1RHN8</accession>
<feature type="domain" description="Major facilitator superfamily (MFS) profile" evidence="8">
    <location>
        <begin position="38"/>
        <end position="500"/>
    </location>
</feature>
<evidence type="ECO:0000256" key="5">
    <source>
        <dbReference type="ARBA" id="ARBA00023136"/>
    </source>
</evidence>
<dbReference type="STRING" id="679926.Mpet_0573"/>
<sequence length="589" mass="63128">MSAGRKEYRMNTKPTNKQQNSSYAEGGGGRGIQYKWVALSNTTIAMFMAAVNGSILLISLPAIFNGININPLTSFQYLLWILMGYGVVTATLLLSFGRLSDMYGRVRLYNIGFAIFTAGSILLFFTPDTGDAGAIELIVFRLIQAVGAAFIFSNSAAILTDAFPPDERGKALGLNQVAAIAGQFIGLIIGGLLAVFNWRYVFLISVPFGVIGTIWAFLKLKETDCREKRPQKIDIWGNLVFIGGLTIFLIGITYALIPYGTSPMGWGSPFVIASLVAGFLLLVAFPFIEMKVEDPMFRMDLFRVRNFAFGNAAGFLSALARGGVMIILILLLQGIWLPLHGYSFESTPFWAGIYMLPLTIGFVVMGPISGILSDRYGARWLSTAGMVLVGISFLVLAVLPYDFDYLPFALALLIMGLGNGLFASPNSAAIMNSVGPGERGVASGMMATLMNSGFVLSMGMFFTIIVVELTDAFPPVLVSALTAANATSLIADMSVIPPTGALFAAFLGYNPVEMIIDGLSPALIANIAPATIATLTNTVWFPTTLAEAFMPSLGLSFYIGAGLSFVAAILCAMRGNKYIEELDNAPGKN</sequence>
<dbReference type="SUPFAM" id="SSF103473">
    <property type="entry name" value="MFS general substrate transporter"/>
    <property type="match status" value="2"/>
</dbReference>
<dbReference type="KEGG" id="mpi:Mpet_0573"/>
<dbReference type="InterPro" id="IPR011701">
    <property type="entry name" value="MFS"/>
</dbReference>
<feature type="transmembrane region" description="Helical" evidence="7">
    <location>
        <begin position="138"/>
        <end position="160"/>
    </location>
</feature>
<feature type="transmembrane region" description="Helical" evidence="7">
    <location>
        <begin position="269"/>
        <end position="288"/>
    </location>
</feature>
<dbReference type="EMBL" id="CP002117">
    <property type="protein sequence ID" value="ADN35347.1"/>
    <property type="molecule type" value="Genomic_DNA"/>
</dbReference>
<feature type="transmembrane region" description="Helical" evidence="7">
    <location>
        <begin position="487"/>
        <end position="509"/>
    </location>
</feature>
<organism evidence="9 10">
    <name type="scientific">Methanolacinia petrolearia (strain DSM 11571 / OCM 486 / SEBR 4847)</name>
    <name type="common">Methanoplanus petrolearius</name>
    <dbReference type="NCBI Taxonomy" id="679926"/>
    <lineage>
        <taxon>Archaea</taxon>
        <taxon>Methanobacteriati</taxon>
        <taxon>Methanobacteriota</taxon>
        <taxon>Stenosarchaea group</taxon>
        <taxon>Methanomicrobia</taxon>
        <taxon>Methanomicrobiales</taxon>
        <taxon>Methanomicrobiaceae</taxon>
        <taxon>Methanolacinia</taxon>
    </lineage>
</organism>
<name>E1RHN8_METP4</name>
<evidence type="ECO:0000256" key="2">
    <source>
        <dbReference type="ARBA" id="ARBA00022448"/>
    </source>
</evidence>
<feature type="transmembrane region" description="Helical" evidence="7">
    <location>
        <begin position="200"/>
        <end position="218"/>
    </location>
</feature>
<dbReference type="Gene3D" id="1.20.1250.20">
    <property type="entry name" value="MFS general substrate transporter like domains"/>
    <property type="match status" value="2"/>
</dbReference>
<keyword evidence="2" id="KW-0813">Transport</keyword>
<feature type="transmembrane region" description="Helical" evidence="7">
    <location>
        <begin position="239"/>
        <end position="257"/>
    </location>
</feature>
<comment type="subcellular location">
    <subcellularLocation>
        <location evidence="1">Membrane</location>
        <topology evidence="1">Multi-pass membrane protein</topology>
    </subcellularLocation>
</comment>
<dbReference type="Pfam" id="PF07690">
    <property type="entry name" value="MFS_1"/>
    <property type="match status" value="1"/>
</dbReference>
<evidence type="ECO:0000259" key="8">
    <source>
        <dbReference type="PROSITE" id="PS50850"/>
    </source>
</evidence>
<dbReference type="eggNOG" id="arCOG00144">
    <property type="taxonomic scope" value="Archaea"/>
</dbReference>
<evidence type="ECO:0000256" key="3">
    <source>
        <dbReference type="ARBA" id="ARBA00022692"/>
    </source>
</evidence>
<evidence type="ECO:0000313" key="9">
    <source>
        <dbReference type="EMBL" id="ADN35347.1"/>
    </source>
</evidence>
<dbReference type="PANTHER" id="PTHR42718:SF9">
    <property type="entry name" value="MAJOR FACILITATOR SUPERFAMILY MULTIDRUG TRANSPORTER MFSC"/>
    <property type="match status" value="1"/>
</dbReference>
<proteinExistence type="predicted"/>
<dbReference type="InterPro" id="IPR020846">
    <property type="entry name" value="MFS_dom"/>
</dbReference>
<dbReference type="CDD" id="cd17321">
    <property type="entry name" value="MFS_MMR_MDR_like"/>
    <property type="match status" value="1"/>
</dbReference>